<dbReference type="OrthoDB" id="21421at2"/>
<dbReference type="STRING" id="180163.SAMN02745174_02302"/>
<dbReference type="PANTHER" id="PTHR33747:SF1">
    <property type="entry name" value="ADENYLATE CYCLASE-ASSOCIATED CAP C-TERMINAL DOMAIN-CONTAINING PROTEIN"/>
    <property type="match status" value="1"/>
</dbReference>
<feature type="domain" description="YchJ-like middle NTF2-like" evidence="1">
    <location>
        <begin position="5"/>
        <end position="102"/>
    </location>
</feature>
<name>A0A1T4QGE5_9FUSO</name>
<dbReference type="InterPro" id="IPR032710">
    <property type="entry name" value="NTF2-like_dom_sf"/>
</dbReference>
<dbReference type="InterPro" id="IPR004027">
    <property type="entry name" value="SEC_C_motif"/>
</dbReference>
<evidence type="ECO:0000313" key="2">
    <source>
        <dbReference type="EMBL" id="SKA02348.1"/>
    </source>
</evidence>
<sequence>MEIKTALELMKARYEAYKNGDIKFIKETHDPETATNVSWEDTEEWSKNSKWLGLEILSVVDGKEDDEEGIVEFKAFYEENHEKRVHHEKSLFVKNNGKWYYKKWLPIQGTIEKNEKIGRNDICPCGSGKKYKKCCGK</sequence>
<evidence type="ECO:0000313" key="3">
    <source>
        <dbReference type="Proteomes" id="UP000191153"/>
    </source>
</evidence>
<dbReference type="Proteomes" id="UP000191153">
    <property type="component" value="Unassembled WGS sequence"/>
</dbReference>
<organism evidence="2 3">
    <name type="scientific">Cetobacterium ceti</name>
    <dbReference type="NCBI Taxonomy" id="180163"/>
    <lineage>
        <taxon>Bacteria</taxon>
        <taxon>Fusobacteriati</taxon>
        <taxon>Fusobacteriota</taxon>
        <taxon>Fusobacteriia</taxon>
        <taxon>Fusobacteriales</taxon>
        <taxon>Fusobacteriaceae</taxon>
        <taxon>Cetobacterium</taxon>
    </lineage>
</organism>
<evidence type="ECO:0000259" key="1">
    <source>
        <dbReference type="Pfam" id="PF17775"/>
    </source>
</evidence>
<proteinExistence type="predicted"/>
<dbReference type="InterPro" id="IPR048469">
    <property type="entry name" value="YchJ-like_M"/>
</dbReference>
<dbReference type="SUPFAM" id="SSF54427">
    <property type="entry name" value="NTF2-like"/>
    <property type="match status" value="1"/>
</dbReference>
<keyword evidence="3" id="KW-1185">Reference proteome</keyword>
<dbReference type="AlphaFoldDB" id="A0A1T4QGE5"/>
<dbReference type="Gene3D" id="3.10.450.50">
    <property type="match status" value="1"/>
</dbReference>
<dbReference type="Pfam" id="PF17775">
    <property type="entry name" value="YchJ_M-like"/>
    <property type="match status" value="1"/>
</dbReference>
<protein>
    <submittedName>
        <fullName evidence="2">SEC-C motif-containing protein</fullName>
    </submittedName>
</protein>
<dbReference type="EMBL" id="FUWX01000022">
    <property type="protein sequence ID" value="SKA02348.1"/>
    <property type="molecule type" value="Genomic_DNA"/>
</dbReference>
<gene>
    <name evidence="2" type="ORF">SAMN02745174_02302</name>
</gene>
<dbReference type="SUPFAM" id="SSF103642">
    <property type="entry name" value="Sec-C motif"/>
    <property type="match status" value="1"/>
</dbReference>
<dbReference type="RefSeq" id="WP_078694739.1">
    <property type="nucleotide sequence ID" value="NZ_FUWX01000022.1"/>
</dbReference>
<dbReference type="Pfam" id="PF02810">
    <property type="entry name" value="SEC-C"/>
    <property type="match status" value="1"/>
</dbReference>
<accession>A0A1T4QGE5</accession>
<reference evidence="2 3" key="1">
    <citation type="submission" date="2017-02" db="EMBL/GenBank/DDBJ databases">
        <authorList>
            <person name="Peterson S.W."/>
        </authorList>
    </citation>
    <scope>NUCLEOTIDE SEQUENCE [LARGE SCALE GENOMIC DNA]</scope>
    <source>
        <strain evidence="2 3">ATCC 700028</strain>
    </source>
</reference>
<dbReference type="PANTHER" id="PTHR33747">
    <property type="entry name" value="UPF0225 PROTEIN SCO1677"/>
    <property type="match status" value="1"/>
</dbReference>